<dbReference type="OrthoDB" id="9800082at2"/>
<dbReference type="EMBL" id="AP013068">
    <property type="protein sequence ID" value="BAN51043.1"/>
    <property type="molecule type" value="Genomic_DNA"/>
</dbReference>
<proteinExistence type="predicted"/>
<dbReference type="InterPro" id="IPR014710">
    <property type="entry name" value="RmlC-like_jellyroll"/>
</dbReference>
<dbReference type="CDD" id="cd20490">
    <property type="entry name" value="cupin_HutD_C"/>
    <property type="match status" value="1"/>
</dbReference>
<dbReference type="CDD" id="cd20293">
    <property type="entry name" value="cupin_HutD_N"/>
    <property type="match status" value="1"/>
</dbReference>
<protein>
    <submittedName>
        <fullName evidence="1">Putative histidine utilization protein HutD</fullName>
    </submittedName>
</protein>
<gene>
    <name evidence="1" type="primary">hutD</name>
    <name evidence="1" type="ORF">PCA10_53110</name>
</gene>
<name>S6AXB0_METRE</name>
<dbReference type="PANTHER" id="PTHR37943">
    <property type="entry name" value="PROTEIN VES"/>
    <property type="match status" value="1"/>
</dbReference>
<dbReference type="PATRIC" id="fig|1245471.3.peg.5395"/>
<dbReference type="Pfam" id="PF05962">
    <property type="entry name" value="HutD"/>
    <property type="match status" value="1"/>
</dbReference>
<reference evidence="1 2" key="1">
    <citation type="journal article" date="2013" name="Genome Announc.">
        <title>Complete Genome Sequence of the Carbazole Degrader Pseudomonas resinovorans Strain CA10 (NBRC 106553).</title>
        <authorList>
            <person name="Shintani M."/>
            <person name="Hosoyama A."/>
            <person name="Ohji S."/>
            <person name="Tsuchikane K."/>
            <person name="Takarada H."/>
            <person name="Yamazoe A."/>
            <person name="Fujita N."/>
            <person name="Nojiri H."/>
        </authorList>
    </citation>
    <scope>NUCLEOTIDE SEQUENCE [LARGE SCALE GENOMIC DNA]</scope>
    <source>
        <strain evidence="1 2">NBRC 106553</strain>
    </source>
</reference>
<dbReference type="InterPro" id="IPR010282">
    <property type="entry name" value="Uncharacterised_HutD/Ves"/>
</dbReference>
<dbReference type="STRING" id="1245471.PCA10_53110"/>
<dbReference type="eggNOG" id="COG3758">
    <property type="taxonomic scope" value="Bacteria"/>
</dbReference>
<accession>S6AXB0</accession>
<organism evidence="1 2">
    <name type="scientific">Metapseudomonas resinovorans NBRC 106553</name>
    <dbReference type="NCBI Taxonomy" id="1245471"/>
    <lineage>
        <taxon>Bacteria</taxon>
        <taxon>Pseudomonadati</taxon>
        <taxon>Pseudomonadota</taxon>
        <taxon>Gammaproteobacteria</taxon>
        <taxon>Pseudomonadales</taxon>
        <taxon>Pseudomonadaceae</taxon>
        <taxon>Metapseudomonas</taxon>
    </lineage>
</organism>
<dbReference type="Gene3D" id="2.60.120.10">
    <property type="entry name" value="Jelly Rolls"/>
    <property type="match status" value="2"/>
</dbReference>
<dbReference type="KEGG" id="pre:PCA10_53110"/>
<dbReference type="SUPFAM" id="SSF51182">
    <property type="entry name" value="RmlC-like cupins"/>
    <property type="match status" value="1"/>
</dbReference>
<keyword evidence="2" id="KW-1185">Reference proteome</keyword>
<dbReference type="PANTHER" id="PTHR37943:SF1">
    <property type="entry name" value="PROTEIN VES"/>
    <property type="match status" value="1"/>
</dbReference>
<dbReference type="AlphaFoldDB" id="S6AXB0"/>
<dbReference type="Proteomes" id="UP000015503">
    <property type="component" value="Chromosome"/>
</dbReference>
<dbReference type="InterPro" id="IPR011051">
    <property type="entry name" value="RmlC_Cupin_sf"/>
</dbReference>
<sequence length="194" mass="20820">MSQSRLLRAADYPRMPWKNGAGSTLEITRDAGDGLDGFGWRLSIADVGESGGFSAFTGYQRVITVLEGAGMRLEVDGHLSRDLTALDAFAFDGGSVVDCELLDGPIRDFNLIYSPQRYTARLQWLPIDGELKLFSAATTLLLFAADGEVAASLDDVAAGSLGRHDCLHLENQGQLAELKLAGTGTLCLIELTPR</sequence>
<evidence type="ECO:0000313" key="2">
    <source>
        <dbReference type="Proteomes" id="UP000015503"/>
    </source>
</evidence>
<evidence type="ECO:0000313" key="1">
    <source>
        <dbReference type="EMBL" id="BAN51043.1"/>
    </source>
</evidence>
<dbReference type="RefSeq" id="WP_016495169.1">
    <property type="nucleotide sequence ID" value="NC_021499.1"/>
</dbReference>
<dbReference type="HOGENOM" id="CLU_090931_0_1_6"/>